<feature type="transmembrane region" description="Helical" evidence="5">
    <location>
        <begin position="241"/>
        <end position="260"/>
    </location>
</feature>
<comment type="subcellular location">
    <subcellularLocation>
        <location evidence="1">Membrane</location>
        <topology evidence="1">Multi-pass membrane protein</topology>
    </subcellularLocation>
</comment>
<feature type="transmembrane region" description="Helical" evidence="5">
    <location>
        <begin position="127"/>
        <end position="154"/>
    </location>
</feature>
<keyword evidence="3 5" id="KW-1133">Transmembrane helix</keyword>
<feature type="transmembrane region" description="Helical" evidence="5">
    <location>
        <begin position="92"/>
        <end position="115"/>
    </location>
</feature>
<evidence type="ECO:0000256" key="3">
    <source>
        <dbReference type="ARBA" id="ARBA00022989"/>
    </source>
</evidence>
<dbReference type="Proteomes" id="UP000091956">
    <property type="component" value="Unassembled WGS sequence"/>
</dbReference>
<dbReference type="GeneID" id="28837362"/>
<feature type="transmembrane region" description="Helical" evidence="5">
    <location>
        <begin position="55"/>
        <end position="72"/>
    </location>
</feature>
<evidence type="ECO:0000313" key="6">
    <source>
        <dbReference type="EMBL" id="OBT97949.1"/>
    </source>
</evidence>
<dbReference type="AlphaFoldDB" id="A0A1B8GQ33"/>
<sequence length="313" mass="34449">MSTELPPTPPCLAWNHRIPNPFGYQPSLPAAIIFSTIFLGVLVTHSYQAYHFRKLWLITFVLGTLGELSGWVSRIGSHACPYSVQSFEAQLASLIMAPAFTTAGIYSILALMIPVIGYNTSPLKPRLYLIIFLTVDFFSLLLQGIGGGMAGAAFSKKQDTTTATTIMVTGIIFQLGSTCVFATLYELVLYRGRNVLLRNRPLLILSSATLLSVTCMVIRGIYRSMELLQGWRGYVATNERFAIALEGSLMAISLVSFNFFNPERLIREARVVAAENENQGFLTMELDRRDKARKSRGDTTGVVGEVGGIDELS</sequence>
<evidence type="ECO:0000256" key="4">
    <source>
        <dbReference type="ARBA" id="ARBA00023136"/>
    </source>
</evidence>
<organism evidence="6 7">
    <name type="scientific">Pseudogymnoascus verrucosus</name>
    <dbReference type="NCBI Taxonomy" id="342668"/>
    <lineage>
        <taxon>Eukaryota</taxon>
        <taxon>Fungi</taxon>
        <taxon>Dikarya</taxon>
        <taxon>Ascomycota</taxon>
        <taxon>Pezizomycotina</taxon>
        <taxon>Leotiomycetes</taxon>
        <taxon>Thelebolales</taxon>
        <taxon>Thelebolaceae</taxon>
        <taxon>Pseudogymnoascus</taxon>
    </lineage>
</organism>
<gene>
    <name evidence="6" type="ORF">VE01_03976</name>
</gene>
<evidence type="ECO:0000256" key="2">
    <source>
        <dbReference type="ARBA" id="ARBA00022692"/>
    </source>
</evidence>
<dbReference type="PANTHER" id="PTHR31465">
    <property type="entry name" value="PROTEIN RTA1-RELATED"/>
    <property type="match status" value="1"/>
</dbReference>
<dbReference type="RefSeq" id="XP_018131682.1">
    <property type="nucleotide sequence ID" value="XM_018273455.2"/>
</dbReference>
<dbReference type="PANTHER" id="PTHR31465:SF11">
    <property type="entry name" value="DOMAIN PROTEIN, PUTATIVE (AFU_ORTHOLOGUE AFUA_3G10770)-RELATED"/>
    <property type="match status" value="1"/>
</dbReference>
<dbReference type="InterPro" id="IPR007568">
    <property type="entry name" value="RTA1"/>
</dbReference>
<keyword evidence="2 5" id="KW-0812">Transmembrane</keyword>
<reference evidence="7" key="2">
    <citation type="journal article" date="2018" name="Nat. Commun.">
        <title>Extreme sensitivity to ultraviolet light in the fungal pathogen causing white-nose syndrome of bats.</title>
        <authorList>
            <person name="Palmer J.M."/>
            <person name="Drees K.P."/>
            <person name="Foster J.T."/>
            <person name="Lindner D.L."/>
        </authorList>
    </citation>
    <scope>NUCLEOTIDE SEQUENCE [LARGE SCALE GENOMIC DNA]</scope>
    <source>
        <strain evidence="7">UAMH 10579</strain>
    </source>
</reference>
<accession>A0A1B8GQ33</accession>
<evidence type="ECO:0000256" key="5">
    <source>
        <dbReference type="SAM" id="Phobius"/>
    </source>
</evidence>
<evidence type="ECO:0000256" key="1">
    <source>
        <dbReference type="ARBA" id="ARBA00004141"/>
    </source>
</evidence>
<proteinExistence type="predicted"/>
<keyword evidence="4 5" id="KW-0472">Membrane</keyword>
<feature type="transmembrane region" description="Helical" evidence="5">
    <location>
        <begin position="202"/>
        <end position="221"/>
    </location>
</feature>
<dbReference type="STRING" id="342668.A0A1B8GQ33"/>
<dbReference type="EMBL" id="KV460219">
    <property type="protein sequence ID" value="OBT97949.1"/>
    <property type="molecule type" value="Genomic_DNA"/>
</dbReference>
<dbReference type="Pfam" id="PF04479">
    <property type="entry name" value="RTA1"/>
    <property type="match status" value="1"/>
</dbReference>
<protein>
    <submittedName>
        <fullName evidence="6">Uncharacterized protein</fullName>
    </submittedName>
</protein>
<feature type="transmembrane region" description="Helical" evidence="5">
    <location>
        <begin position="22"/>
        <end position="43"/>
    </location>
</feature>
<dbReference type="GO" id="GO:0000324">
    <property type="term" value="C:fungal-type vacuole"/>
    <property type="evidence" value="ECO:0007669"/>
    <property type="project" value="TreeGrafter"/>
</dbReference>
<dbReference type="OrthoDB" id="1844152at2759"/>
<name>A0A1B8GQ33_9PEZI</name>
<reference evidence="6 7" key="1">
    <citation type="submission" date="2016-03" db="EMBL/GenBank/DDBJ databases">
        <title>Comparative genomics of Pseudogymnoascus destructans, the fungus causing white-nose syndrome of bats.</title>
        <authorList>
            <person name="Palmer J.M."/>
            <person name="Drees K.P."/>
            <person name="Foster J.T."/>
            <person name="Lindner D.L."/>
        </authorList>
    </citation>
    <scope>NUCLEOTIDE SEQUENCE [LARGE SCALE GENOMIC DNA]</scope>
    <source>
        <strain evidence="6 7">UAMH 10579</strain>
    </source>
</reference>
<evidence type="ECO:0000313" key="7">
    <source>
        <dbReference type="Proteomes" id="UP000091956"/>
    </source>
</evidence>
<dbReference type="GO" id="GO:0005886">
    <property type="term" value="C:plasma membrane"/>
    <property type="evidence" value="ECO:0007669"/>
    <property type="project" value="TreeGrafter"/>
</dbReference>
<feature type="transmembrane region" description="Helical" evidence="5">
    <location>
        <begin position="166"/>
        <end position="190"/>
    </location>
</feature>
<keyword evidence="7" id="KW-1185">Reference proteome</keyword>